<dbReference type="InterPro" id="IPR051010">
    <property type="entry name" value="BCAA_transport"/>
</dbReference>
<comment type="caution">
    <text evidence="3">The sequence shown here is derived from an EMBL/GenBank/DDBJ whole genome shotgun (WGS) entry which is preliminary data.</text>
</comment>
<keyword evidence="4" id="KW-1185">Reference proteome</keyword>
<dbReference type="Proteomes" id="UP001174909">
    <property type="component" value="Unassembled WGS sequence"/>
</dbReference>
<dbReference type="CDD" id="cd06338">
    <property type="entry name" value="PBP1_ABC_ligand_binding-like"/>
    <property type="match status" value="1"/>
</dbReference>
<name>A0AA35TFU7_GEOBA</name>
<dbReference type="PANTHER" id="PTHR30483">
    <property type="entry name" value="LEUCINE-SPECIFIC-BINDING PROTEIN"/>
    <property type="match status" value="1"/>
</dbReference>
<organism evidence="3 4">
    <name type="scientific">Geodia barretti</name>
    <name type="common">Barrett's horny sponge</name>
    <dbReference type="NCBI Taxonomy" id="519541"/>
    <lineage>
        <taxon>Eukaryota</taxon>
        <taxon>Metazoa</taxon>
        <taxon>Porifera</taxon>
        <taxon>Demospongiae</taxon>
        <taxon>Heteroscleromorpha</taxon>
        <taxon>Tetractinellida</taxon>
        <taxon>Astrophorina</taxon>
        <taxon>Geodiidae</taxon>
        <taxon>Geodia</taxon>
    </lineage>
</organism>
<proteinExistence type="predicted"/>
<feature type="domain" description="Leucine-binding protein" evidence="2">
    <location>
        <begin position="4"/>
        <end position="366"/>
    </location>
</feature>
<dbReference type="InterPro" id="IPR028082">
    <property type="entry name" value="Peripla_BP_I"/>
</dbReference>
<keyword evidence="1" id="KW-0732">Signal</keyword>
<evidence type="ECO:0000259" key="2">
    <source>
        <dbReference type="Pfam" id="PF13458"/>
    </source>
</evidence>
<dbReference type="SUPFAM" id="SSF53822">
    <property type="entry name" value="Periplasmic binding protein-like I"/>
    <property type="match status" value="1"/>
</dbReference>
<dbReference type="Gene3D" id="3.40.50.2300">
    <property type="match status" value="3"/>
</dbReference>
<dbReference type="Pfam" id="PF13458">
    <property type="entry name" value="Peripla_BP_6"/>
    <property type="match status" value="1"/>
</dbReference>
<gene>
    <name evidence="3" type="ORF">GBAR_LOCUS25849</name>
</gene>
<evidence type="ECO:0000313" key="3">
    <source>
        <dbReference type="EMBL" id="CAI8046756.1"/>
    </source>
</evidence>
<evidence type="ECO:0000256" key="1">
    <source>
        <dbReference type="ARBA" id="ARBA00022729"/>
    </source>
</evidence>
<protein>
    <submittedName>
        <fullName evidence="3">Leu/Ile/Val-binding protein homolog 5</fullName>
    </submittedName>
</protein>
<dbReference type="EMBL" id="CASHTH010003588">
    <property type="protein sequence ID" value="CAI8046756.1"/>
    <property type="molecule type" value="Genomic_DNA"/>
</dbReference>
<sequence length="384" mass="41212">MPVIKVGVSVSLSGQFQTQGLQALAGLQAWAEDVNRADGLAVAGRRNTLKVVHYDDASVAEGATRATQTLIERDRVDLLFGPYSSGLANAAATVSAEHGQVLWNQGGAADEIYQPGSRVVGTLNGAREYLSELPGLLRSSDPSASTLAIVRCSAGAFPRQVSEGMETQAVAQGFTNVIDLEFPPEQSDFSSIVSQLHQADPDLLLVVGRIRHDISLCRALISQWKTAPRPRATAVVAAGIARFRTELGSDVDGFIGPSQWEPPALHDSGILPCPYIGPSPKQLMVSLECAKHSNGGLPIDYPMAQAYAAGLVAQRCLEEAGTPDPTALWNAAVSLDFHTFFGRFRIDPATGKQVGRSVFMVQWQQGRKVVIWPPEYRQASLQIQ</sequence>
<dbReference type="PANTHER" id="PTHR30483:SF37">
    <property type="entry name" value="ABC TRANSPORTER SUBSTRATE-BINDING PROTEIN"/>
    <property type="match status" value="1"/>
</dbReference>
<dbReference type="AlphaFoldDB" id="A0AA35TFU7"/>
<reference evidence="3" key="1">
    <citation type="submission" date="2023-03" db="EMBL/GenBank/DDBJ databases">
        <authorList>
            <person name="Steffen K."/>
            <person name="Cardenas P."/>
        </authorList>
    </citation>
    <scope>NUCLEOTIDE SEQUENCE</scope>
</reference>
<accession>A0AA35TFU7</accession>
<dbReference type="InterPro" id="IPR028081">
    <property type="entry name" value="Leu-bd"/>
</dbReference>
<evidence type="ECO:0000313" key="4">
    <source>
        <dbReference type="Proteomes" id="UP001174909"/>
    </source>
</evidence>